<dbReference type="PROSITE" id="PS51257">
    <property type="entry name" value="PROKAR_LIPOPROTEIN"/>
    <property type="match status" value="1"/>
</dbReference>
<feature type="domain" description="Ketoreductase" evidence="4">
    <location>
        <begin position="8"/>
        <end position="198"/>
    </location>
</feature>
<dbReference type="PRINTS" id="PR00081">
    <property type="entry name" value="GDHRDH"/>
</dbReference>
<evidence type="ECO:0000256" key="2">
    <source>
        <dbReference type="ARBA" id="ARBA00023002"/>
    </source>
</evidence>
<proteinExistence type="inferred from homology"/>
<dbReference type="Gene3D" id="3.40.50.720">
    <property type="entry name" value="NAD(P)-binding Rossmann-like Domain"/>
    <property type="match status" value="1"/>
</dbReference>
<dbReference type="PRINTS" id="PR00080">
    <property type="entry name" value="SDRFAMILY"/>
</dbReference>
<dbReference type="EMBL" id="QHHQ01000001">
    <property type="protein sequence ID" value="RAI03085.1"/>
    <property type="molecule type" value="Genomic_DNA"/>
</dbReference>
<dbReference type="AlphaFoldDB" id="A0A8B2NY74"/>
<dbReference type="InterPro" id="IPR002347">
    <property type="entry name" value="SDR_fam"/>
</dbReference>
<evidence type="ECO:0000259" key="4">
    <source>
        <dbReference type="SMART" id="SM00822"/>
    </source>
</evidence>
<dbReference type="PROSITE" id="PS00061">
    <property type="entry name" value="ADH_SHORT"/>
    <property type="match status" value="1"/>
</dbReference>
<keyword evidence="6" id="KW-1185">Reference proteome</keyword>
<comment type="caution">
    <text evidence="5">The sequence shown here is derived from an EMBL/GenBank/DDBJ whole genome shotgun (WGS) entry which is preliminary data.</text>
</comment>
<reference evidence="5 6" key="1">
    <citation type="submission" date="2018-05" db="EMBL/GenBank/DDBJ databases">
        <title>Acuticoccus sediminis sp. nov., isolated from deep-sea sediment of Indian Ocean.</title>
        <authorList>
            <person name="Liu X."/>
            <person name="Lai Q."/>
            <person name="Du Y."/>
            <person name="Sun F."/>
            <person name="Zhang X."/>
            <person name="Wang S."/>
            <person name="Shao Z."/>
        </authorList>
    </citation>
    <scope>NUCLEOTIDE SEQUENCE [LARGE SCALE GENOMIC DNA]</scope>
    <source>
        <strain evidence="5 6">PTG4-2</strain>
    </source>
</reference>
<dbReference type="Proteomes" id="UP000249590">
    <property type="component" value="Unassembled WGS sequence"/>
</dbReference>
<dbReference type="PANTHER" id="PTHR43669:SF3">
    <property type="entry name" value="ALCOHOL DEHYDROGENASE, PUTATIVE (AFU_ORTHOLOGUE AFUA_3G03445)-RELATED"/>
    <property type="match status" value="1"/>
</dbReference>
<evidence type="ECO:0000256" key="3">
    <source>
        <dbReference type="RuleBase" id="RU000363"/>
    </source>
</evidence>
<dbReference type="SUPFAM" id="SSF51735">
    <property type="entry name" value="NAD(P)-binding Rossmann-fold domains"/>
    <property type="match status" value="1"/>
</dbReference>
<dbReference type="CDD" id="cd05233">
    <property type="entry name" value="SDR_c"/>
    <property type="match status" value="1"/>
</dbReference>
<dbReference type="InterPro" id="IPR057326">
    <property type="entry name" value="KR_dom"/>
</dbReference>
<dbReference type="InterPro" id="IPR020904">
    <property type="entry name" value="Sc_DH/Rdtase_CS"/>
</dbReference>
<organism evidence="5 6">
    <name type="scientific">Acuticoccus sediminis</name>
    <dbReference type="NCBI Taxonomy" id="2184697"/>
    <lineage>
        <taxon>Bacteria</taxon>
        <taxon>Pseudomonadati</taxon>
        <taxon>Pseudomonadota</taxon>
        <taxon>Alphaproteobacteria</taxon>
        <taxon>Hyphomicrobiales</taxon>
        <taxon>Amorphaceae</taxon>
        <taxon>Acuticoccus</taxon>
    </lineage>
</organism>
<dbReference type="SMART" id="SM00822">
    <property type="entry name" value="PKS_KR"/>
    <property type="match status" value="1"/>
</dbReference>
<evidence type="ECO:0000313" key="6">
    <source>
        <dbReference type="Proteomes" id="UP000249590"/>
    </source>
</evidence>
<gene>
    <name evidence="5" type="ORF">DLJ53_00665</name>
</gene>
<name>A0A8B2NY74_9HYPH</name>
<evidence type="ECO:0000313" key="5">
    <source>
        <dbReference type="EMBL" id="RAI03085.1"/>
    </source>
</evidence>
<dbReference type="InterPro" id="IPR036291">
    <property type="entry name" value="NAD(P)-bd_dom_sf"/>
</dbReference>
<protein>
    <submittedName>
        <fullName evidence="5">NAD(P)-dependent oxidoreductase</fullName>
    </submittedName>
</protein>
<dbReference type="Pfam" id="PF00106">
    <property type="entry name" value="adh_short"/>
    <property type="match status" value="1"/>
</dbReference>
<evidence type="ECO:0000256" key="1">
    <source>
        <dbReference type="ARBA" id="ARBA00006484"/>
    </source>
</evidence>
<dbReference type="RefSeq" id="WP_111341446.1">
    <property type="nucleotide sequence ID" value="NZ_QHHQ01000001.1"/>
</dbReference>
<dbReference type="OrthoDB" id="9790785at2"/>
<accession>A0A8B2NY74</accession>
<comment type="similarity">
    <text evidence="1 3">Belongs to the short-chain dehydrogenases/reductases (SDR) family.</text>
</comment>
<dbReference type="FunFam" id="3.40.50.720:FF:000084">
    <property type="entry name" value="Short-chain dehydrogenase reductase"/>
    <property type="match status" value="1"/>
</dbReference>
<dbReference type="PANTHER" id="PTHR43669">
    <property type="entry name" value="5-KETO-D-GLUCONATE 5-REDUCTASE"/>
    <property type="match status" value="1"/>
</dbReference>
<keyword evidence="2" id="KW-0560">Oxidoreductase</keyword>
<sequence>MTELLKGRTIIITGATGGIGSACARRFVAEGAELMLVDRDPARLAALAGELGNDPLTMAADVTSENDMNAMAAATVERFGKIDALIASAGILRTSGQPTQMVDTTFEEFRTIVDVNLTGTFLSNKAVLPAMLERGEGDIINVSSVSGVKGRAFDAAYSASKFGVVGLSESLAEEVGRRGVRVQTLLPDAVETPIWDQLGGAALRPKTMLPPERIADCALWLIALPRDMFIVNPVIAPVQQRRKKGKAAAPAAATEEAKA</sequence>
<dbReference type="GO" id="GO:0016491">
    <property type="term" value="F:oxidoreductase activity"/>
    <property type="evidence" value="ECO:0007669"/>
    <property type="project" value="UniProtKB-KW"/>
</dbReference>